<accession>A0A0P1MSY4</accession>
<reference evidence="3" key="1">
    <citation type="submission" date="2015-11" db="EMBL/GenBank/DDBJ databases">
        <authorList>
            <person name="Varghese N."/>
        </authorList>
    </citation>
    <scope>NUCLEOTIDE SEQUENCE [LARGE SCALE GENOMIC DNA]</scope>
    <source>
        <strain evidence="3">JGI-23</strain>
    </source>
</reference>
<evidence type="ECO:0000313" key="2">
    <source>
        <dbReference type="EMBL" id="CUS99005.1"/>
    </source>
</evidence>
<keyword evidence="1" id="KW-0732">Signal</keyword>
<evidence type="ECO:0000256" key="1">
    <source>
        <dbReference type="ARBA" id="ARBA00022729"/>
    </source>
</evidence>
<dbReference type="SUPFAM" id="SSF48695">
    <property type="entry name" value="Multiheme cytochromes"/>
    <property type="match status" value="2"/>
</dbReference>
<protein>
    <submittedName>
        <fullName evidence="2">Cytochrome c7</fullName>
    </submittedName>
</protein>
<evidence type="ECO:0000313" key="3">
    <source>
        <dbReference type="Proteomes" id="UP000199197"/>
    </source>
</evidence>
<dbReference type="Gene3D" id="3.90.10.10">
    <property type="entry name" value="Cytochrome C3"/>
    <property type="match status" value="3"/>
</dbReference>
<sequence>MFRATSMITTLAILAIEMFKNKNFYRKMFRYFPLLLLITSFVFSQSPHGEIKIDCSNCHTTSEWIPIKEKIDFDHSTTGFPLLDSHAGLNCIDCHKKEKDGSLIFSKVESRCSACHFDFHNGNLGDKCQSCHSFKTWKLYDVVRKHNKSRFPLLGAHASVKCESCHLKNGIFQTYLIPLECISCHEKNYIEAKKPNHISLNFSKNCNDCHTIKTVSWHGERAFHNKTGFPLTGAHAIISCDKCHQNWEFNLTLPADCYSCHKTQYEQTTNPNHQLAGFPTNCSVCHNTSSWRPATNFDHDKNFFRIYSGEHRNKWRSCNDCHINPADYKNFSCITYCHSQASTDRKHRNVSGYRYESSACYSCHRNV</sequence>
<dbReference type="EMBL" id="CZVW01000005">
    <property type="protein sequence ID" value="CUS99005.1"/>
    <property type="molecule type" value="Genomic_DNA"/>
</dbReference>
<dbReference type="InterPro" id="IPR051829">
    <property type="entry name" value="Multiheme_Cytochr_ET"/>
</dbReference>
<dbReference type="InterPro" id="IPR036280">
    <property type="entry name" value="Multihaem_cyt_sf"/>
</dbReference>
<keyword evidence="3" id="KW-1185">Reference proteome</keyword>
<dbReference type="AlphaFoldDB" id="A0A0P1MSY4"/>
<organism evidence="2 3">
    <name type="scientific">Candidatus Chryseopegocella kryptomonas</name>
    <dbReference type="NCBI Taxonomy" id="1633643"/>
    <lineage>
        <taxon>Bacteria</taxon>
        <taxon>Pseudomonadati</taxon>
        <taxon>Candidatus Kryptoniota</taxon>
        <taxon>Candidatus Chryseopegocella</taxon>
    </lineage>
</organism>
<name>A0A0P1MSY4_9BACT</name>
<proteinExistence type="predicted"/>
<gene>
    <name evidence="2" type="ORF">JGI23_00582</name>
</gene>
<dbReference type="PANTHER" id="PTHR35038">
    <property type="entry name" value="DISSIMILATORY SULFITE REDUCTASE SIRA"/>
    <property type="match status" value="1"/>
</dbReference>
<dbReference type="Proteomes" id="UP000199197">
    <property type="component" value="Unassembled WGS sequence"/>
</dbReference>